<keyword evidence="1" id="KW-0996">Nickel insertion</keyword>
<dbReference type="PANTHER" id="PTHR33620:SF1">
    <property type="entry name" value="UREASE ACCESSORY PROTEIN F"/>
    <property type="match status" value="1"/>
</dbReference>
<organism evidence="5 6">
    <name type="scientific">Triparma retinervis</name>
    <dbReference type="NCBI Taxonomy" id="2557542"/>
    <lineage>
        <taxon>Eukaryota</taxon>
        <taxon>Sar</taxon>
        <taxon>Stramenopiles</taxon>
        <taxon>Ochrophyta</taxon>
        <taxon>Bolidophyceae</taxon>
        <taxon>Parmales</taxon>
        <taxon>Triparmaceae</taxon>
        <taxon>Triparma</taxon>
    </lineage>
</organism>
<evidence type="ECO:0000256" key="1">
    <source>
        <dbReference type="ARBA" id="ARBA00022988"/>
    </source>
</evidence>
<dbReference type="InterPro" id="IPR038277">
    <property type="entry name" value="UreF_sf"/>
</dbReference>
<dbReference type="Proteomes" id="UP001165082">
    <property type="component" value="Unassembled WGS sequence"/>
</dbReference>
<dbReference type="GO" id="GO:0016151">
    <property type="term" value="F:nickel cation binding"/>
    <property type="evidence" value="ECO:0007669"/>
    <property type="project" value="InterPro"/>
</dbReference>
<keyword evidence="2" id="KW-0143">Chaperone</keyword>
<accession>A0A9W7CLQ7</accession>
<dbReference type="OrthoDB" id="2550922at2759"/>
<dbReference type="Gene3D" id="1.10.4190.10">
    <property type="entry name" value="Urease accessory protein UreF"/>
    <property type="match status" value="1"/>
</dbReference>
<dbReference type="PANTHER" id="PTHR33620">
    <property type="entry name" value="UREASE ACCESSORY PROTEIN F"/>
    <property type="match status" value="1"/>
</dbReference>
<dbReference type="InterPro" id="IPR002639">
    <property type="entry name" value="UreF"/>
</dbReference>
<comment type="similarity">
    <text evidence="3">Belongs to the UreF family.</text>
</comment>
<sequence length="412" mass="44853">MGNFGSETVVVKGGETVYRDAYAYNGCRGCIVNAGLGETGVVGSLLIVGKCVEEEIERARKLYGTRPLTGGRSKVPELTPGVKVVGLGEVEDGVVVRFVAERVEDAVRLVDEILLDKAKEQLEDFRGRFQSRDDEAQSRAHQNRNENNRHQHDEGFKLKDFVLDIPYVPQTSTTRPPPPPPQSHYQPDLYQLIDPTTPTGGFSHSLGLESSLSHNLSPPSGSGVALYIKHMLLNAWCSQVVYMLASKRAVFGGGSGKEEEVKRIDDHMTISMTCGVAREASLVQAFDDISAFCKSYKKVALRSGPGTFRGSNSAVSFGVVTGLLSISDTCAVEGYLYTLVRDCVSAAVRMNVIGPLEGAGVIRSVMKEVVEAVKGKVEEGREVDWRESKGWGGVMDAIQEGHSRLYCRLFTS</sequence>
<evidence type="ECO:0000313" key="6">
    <source>
        <dbReference type="Proteomes" id="UP001165082"/>
    </source>
</evidence>
<evidence type="ECO:0000256" key="2">
    <source>
        <dbReference type="ARBA" id="ARBA00023186"/>
    </source>
</evidence>
<dbReference type="Pfam" id="PF01730">
    <property type="entry name" value="UreF"/>
    <property type="match status" value="1"/>
</dbReference>
<name>A0A9W7CLQ7_9STRA</name>
<protein>
    <submittedName>
        <fullName evidence="5">Uncharacterized protein</fullName>
    </submittedName>
</protein>
<dbReference type="EMBL" id="BRXZ01000249">
    <property type="protein sequence ID" value="GMI08143.1"/>
    <property type="molecule type" value="Genomic_DNA"/>
</dbReference>
<evidence type="ECO:0000256" key="4">
    <source>
        <dbReference type="SAM" id="MobiDB-lite"/>
    </source>
</evidence>
<comment type="caution">
    <text evidence="5">The sequence shown here is derived from an EMBL/GenBank/DDBJ whole genome shotgun (WGS) entry which is preliminary data.</text>
</comment>
<evidence type="ECO:0000313" key="5">
    <source>
        <dbReference type="EMBL" id="GMI08143.1"/>
    </source>
</evidence>
<proteinExistence type="inferred from homology"/>
<feature type="region of interest" description="Disordered" evidence="4">
    <location>
        <begin position="129"/>
        <end position="153"/>
    </location>
</feature>
<reference evidence="5" key="1">
    <citation type="submission" date="2022-07" db="EMBL/GenBank/DDBJ databases">
        <title>Genome analysis of Parmales, a sister group of diatoms, reveals the evolutionary specialization of diatoms from phago-mixotrophs to photoautotrophs.</title>
        <authorList>
            <person name="Ban H."/>
            <person name="Sato S."/>
            <person name="Yoshikawa S."/>
            <person name="Kazumasa Y."/>
            <person name="Nakamura Y."/>
            <person name="Ichinomiya M."/>
            <person name="Saitoh K."/>
            <person name="Sato N."/>
            <person name="Blanc-Mathieu R."/>
            <person name="Endo H."/>
            <person name="Kuwata A."/>
            <person name="Ogata H."/>
        </authorList>
    </citation>
    <scope>NUCLEOTIDE SEQUENCE</scope>
</reference>
<evidence type="ECO:0000256" key="3">
    <source>
        <dbReference type="ARBA" id="ARBA00046339"/>
    </source>
</evidence>
<keyword evidence="6" id="KW-1185">Reference proteome</keyword>
<dbReference type="AlphaFoldDB" id="A0A9W7CLQ7"/>
<gene>
    <name evidence="5" type="ORF">TrRE_jg13081</name>
</gene>